<keyword evidence="4" id="KW-1185">Reference proteome</keyword>
<name>A0A1R2AMN5_9CILI</name>
<feature type="region of interest" description="Disordered" evidence="2">
    <location>
        <begin position="431"/>
        <end position="453"/>
    </location>
</feature>
<evidence type="ECO:0000313" key="4">
    <source>
        <dbReference type="Proteomes" id="UP000187209"/>
    </source>
</evidence>
<proteinExistence type="predicted"/>
<gene>
    <name evidence="3" type="ORF">SteCoe_37795</name>
</gene>
<evidence type="ECO:0000313" key="3">
    <source>
        <dbReference type="EMBL" id="OMJ65680.1"/>
    </source>
</evidence>
<organism evidence="3 4">
    <name type="scientific">Stentor coeruleus</name>
    <dbReference type="NCBI Taxonomy" id="5963"/>
    <lineage>
        <taxon>Eukaryota</taxon>
        <taxon>Sar</taxon>
        <taxon>Alveolata</taxon>
        <taxon>Ciliophora</taxon>
        <taxon>Postciliodesmatophora</taxon>
        <taxon>Heterotrichea</taxon>
        <taxon>Heterotrichida</taxon>
        <taxon>Stentoridae</taxon>
        <taxon>Stentor</taxon>
    </lineage>
</organism>
<protein>
    <submittedName>
        <fullName evidence="3">Uncharacterized protein</fullName>
    </submittedName>
</protein>
<feature type="coiled-coil region" evidence="1">
    <location>
        <begin position="119"/>
        <end position="181"/>
    </location>
</feature>
<keyword evidence="1" id="KW-0175">Coiled coil</keyword>
<dbReference type="Proteomes" id="UP000187209">
    <property type="component" value="Unassembled WGS sequence"/>
</dbReference>
<sequence length="479" mass="56874">MESKLSPRRFIKVIASNQRLRKTRQASMSNTMSPSKYSTSINPFANITFCNEIEYLMKEINPSFQLFTEDKPPSIQIIESLKEVIFSLKDRKQKHFDETSDFSIDISDYPKCEHCGKASKILNKSKESLKKDEEKLKKKIKQHKKLKFIQSEKLKEEKDFLKNTKDRLESLAKKLSEHKLEIIEEYKDYRKTKLSIEKSGGINCLKNYKQNMKKRTELKMQFYNIFHIDNSLDFTSFIEEMDSQIAAYNNEISSREEFLNKKEVQLSFQELRIKKEMNNIELINLSLNNSKNEFLELKHEVFPALEYQSELIKQLIHELNVKKQEIEDYEKSIEFRSIDESLVSDIMSSRNETEFLKAEAEKKYKENLEYADYLINLQKKLEIYYEDKNKEIKESSEKLSRLQENVNYTIDLITKKEKELITFNSMLKEKERKINRSSSNTNSGYYSSNSSDNLRANKLHQKNRNSMHSFPKSIMEEQE</sequence>
<reference evidence="3 4" key="1">
    <citation type="submission" date="2016-11" db="EMBL/GenBank/DDBJ databases">
        <title>The macronuclear genome of Stentor coeruleus: a giant cell with tiny introns.</title>
        <authorList>
            <person name="Slabodnick M."/>
            <person name="Ruby J.G."/>
            <person name="Reiff S.B."/>
            <person name="Swart E.C."/>
            <person name="Gosai S."/>
            <person name="Prabakaran S."/>
            <person name="Witkowska E."/>
            <person name="Larue G.E."/>
            <person name="Fisher S."/>
            <person name="Freeman R.M."/>
            <person name="Gunawardena J."/>
            <person name="Chu W."/>
            <person name="Stover N.A."/>
            <person name="Gregory B.D."/>
            <person name="Nowacki M."/>
            <person name="Derisi J."/>
            <person name="Roy S.W."/>
            <person name="Marshall W.F."/>
            <person name="Sood P."/>
        </authorList>
    </citation>
    <scope>NUCLEOTIDE SEQUENCE [LARGE SCALE GENOMIC DNA]</scope>
    <source>
        <strain evidence="3">WM001</strain>
    </source>
</reference>
<comment type="caution">
    <text evidence="3">The sequence shown here is derived from an EMBL/GenBank/DDBJ whole genome shotgun (WGS) entry which is preliminary data.</text>
</comment>
<evidence type="ECO:0000256" key="2">
    <source>
        <dbReference type="SAM" id="MobiDB-lite"/>
    </source>
</evidence>
<dbReference type="EMBL" id="MPUH01001999">
    <property type="protein sequence ID" value="OMJ65680.1"/>
    <property type="molecule type" value="Genomic_DNA"/>
</dbReference>
<evidence type="ECO:0000256" key="1">
    <source>
        <dbReference type="SAM" id="Coils"/>
    </source>
</evidence>
<feature type="compositionally biased region" description="Low complexity" evidence="2">
    <location>
        <begin position="436"/>
        <end position="453"/>
    </location>
</feature>
<accession>A0A1R2AMN5</accession>
<dbReference type="AlphaFoldDB" id="A0A1R2AMN5"/>